<dbReference type="EMBL" id="FNDT01000003">
    <property type="protein sequence ID" value="SDH82799.1"/>
    <property type="molecule type" value="Genomic_DNA"/>
</dbReference>
<gene>
    <name evidence="1" type="ORF">SAMN04488693_103104</name>
</gene>
<keyword evidence="2" id="KW-1185">Reference proteome</keyword>
<sequence length="347" mass="37981">MNQTHEPGQHVFLELRARDAWAQRDYRAAREFAGQARGAADANGDENASWNMAFLQLECLKKEGRFEEAASTSEALRAHPLTQRYPDLAARVSTFLADTLIGRGNLEAAMVEARRAVEAAEQATGSPDLRIRAQHALIAALAESDQVDDAWEECLRLAELITPEVNSQTAGKAYWVIGNVAYLRRDTQAGTEYHRRAASHLSPSNDLDLWARFNRASAALRLAGGVVEPETLECIERAELAASIVGGSERDKLELSLTRAHWLLLTGQVDAAVERLKPICEASSLMASQTAAEAYLLLGQALDRLGDPLESLFQLEKSQELFRQSGAPDREAHVGALIDDAVRRSGA</sequence>
<evidence type="ECO:0008006" key="3">
    <source>
        <dbReference type="Google" id="ProtNLM"/>
    </source>
</evidence>
<protein>
    <recommendedName>
        <fullName evidence="3">Tetratricopeptide repeat-containing protein</fullName>
    </recommendedName>
</protein>
<dbReference type="Gene3D" id="1.25.40.10">
    <property type="entry name" value="Tetratricopeptide repeat domain"/>
    <property type="match status" value="1"/>
</dbReference>
<name>A0A1G8FL61_9MICC</name>
<dbReference type="SUPFAM" id="SSF48452">
    <property type="entry name" value="TPR-like"/>
    <property type="match status" value="1"/>
</dbReference>
<dbReference type="Pfam" id="PF13181">
    <property type="entry name" value="TPR_8"/>
    <property type="match status" value="1"/>
</dbReference>
<evidence type="ECO:0000313" key="2">
    <source>
        <dbReference type="Proteomes" id="UP000199258"/>
    </source>
</evidence>
<accession>A0A1G8FL61</accession>
<organism evidence="1 2">
    <name type="scientific">Arthrobacter subterraneus</name>
    <dbReference type="NCBI Taxonomy" id="335973"/>
    <lineage>
        <taxon>Bacteria</taxon>
        <taxon>Bacillati</taxon>
        <taxon>Actinomycetota</taxon>
        <taxon>Actinomycetes</taxon>
        <taxon>Micrococcales</taxon>
        <taxon>Micrococcaceae</taxon>
        <taxon>Arthrobacter</taxon>
    </lineage>
</organism>
<dbReference type="InterPro" id="IPR019734">
    <property type="entry name" value="TPR_rpt"/>
</dbReference>
<dbReference type="Proteomes" id="UP000199258">
    <property type="component" value="Unassembled WGS sequence"/>
</dbReference>
<dbReference type="AlphaFoldDB" id="A0A1G8FL61"/>
<dbReference type="InterPro" id="IPR011990">
    <property type="entry name" value="TPR-like_helical_dom_sf"/>
</dbReference>
<proteinExistence type="predicted"/>
<dbReference type="STRING" id="335973.SAMN04488693_103104"/>
<dbReference type="RefSeq" id="WP_035777531.1">
    <property type="nucleotide sequence ID" value="NZ_FNDT01000003.1"/>
</dbReference>
<evidence type="ECO:0000313" key="1">
    <source>
        <dbReference type="EMBL" id="SDH82799.1"/>
    </source>
</evidence>
<reference evidence="1 2" key="1">
    <citation type="submission" date="2016-10" db="EMBL/GenBank/DDBJ databases">
        <authorList>
            <person name="de Groot N.N."/>
        </authorList>
    </citation>
    <scope>NUCLEOTIDE SEQUENCE [LARGE SCALE GENOMIC DNA]</scope>
    <source>
        <strain evidence="1 2">NP_1H</strain>
    </source>
</reference>
<dbReference type="OrthoDB" id="3675359at2"/>